<dbReference type="FunFam" id="3.30.1130.10:FF:000001">
    <property type="entry name" value="GTP cyclohydrolase 1"/>
    <property type="match status" value="1"/>
</dbReference>
<keyword evidence="15" id="KW-1185">Reference proteome</keyword>
<evidence type="ECO:0000256" key="7">
    <source>
        <dbReference type="ARBA" id="ARBA00013100"/>
    </source>
</evidence>
<evidence type="ECO:0000256" key="2">
    <source>
        <dbReference type="ARBA" id="ARBA00005080"/>
    </source>
</evidence>
<dbReference type="UniPathway" id="UPA00848">
    <property type="reaction ID" value="UER00151"/>
</dbReference>
<dbReference type="Pfam" id="PF01227">
    <property type="entry name" value="GTP_cyclohydroI"/>
    <property type="match status" value="1"/>
</dbReference>
<evidence type="ECO:0000256" key="5">
    <source>
        <dbReference type="ARBA" id="ARBA00009164"/>
    </source>
</evidence>
<dbReference type="GO" id="GO:0003934">
    <property type="term" value="F:GTP cyclohydrolase I activity"/>
    <property type="evidence" value="ECO:0007669"/>
    <property type="project" value="UniProtKB-EC"/>
</dbReference>
<evidence type="ECO:0000256" key="10">
    <source>
        <dbReference type="ARBA" id="ARBA00023007"/>
    </source>
</evidence>
<comment type="pathway">
    <text evidence="3">Cofactor biosynthesis; tetrahydrobiopterin biosynthesis; tetrahydrobiopterin from 7,8-dihydroneopterin triphosphate: step 1/3.</text>
</comment>
<dbReference type="InterPro" id="IPR043134">
    <property type="entry name" value="GTP-CH-I_N"/>
</dbReference>
<evidence type="ECO:0000313" key="14">
    <source>
        <dbReference type="EMBL" id="CAE8640599.1"/>
    </source>
</evidence>
<dbReference type="PROSITE" id="PS00860">
    <property type="entry name" value="GTP_CYCLOHYDROL_1_2"/>
    <property type="match status" value="1"/>
</dbReference>
<dbReference type="EC" id="4.2.3.12" evidence="7"/>
<comment type="catalytic activity">
    <reaction evidence="1">
        <text>GTP + H2O = 7,8-dihydroneopterin 3'-triphosphate + formate + H(+)</text>
        <dbReference type="Rhea" id="RHEA:17473"/>
        <dbReference type="ChEBI" id="CHEBI:15377"/>
        <dbReference type="ChEBI" id="CHEBI:15378"/>
        <dbReference type="ChEBI" id="CHEBI:15740"/>
        <dbReference type="ChEBI" id="CHEBI:37565"/>
        <dbReference type="ChEBI" id="CHEBI:58462"/>
        <dbReference type="EC" id="3.5.4.16"/>
    </reaction>
</comment>
<protein>
    <recommendedName>
        <fullName evidence="8">GTP cyclohydrolase 1</fullName>
        <ecNumber evidence="6">3.5.4.16</ecNumber>
        <ecNumber evidence="7">4.2.3.12</ecNumber>
    </recommendedName>
    <alternativeName>
        <fullName evidence="11">GTP cyclohydrolase I</fullName>
    </alternativeName>
</protein>
<comment type="similarity">
    <text evidence="4">Belongs to the GTP cyclohydrolase I family.</text>
</comment>
<keyword evidence="10" id="KW-0783">Tetrahydrobiopterin biosynthesis</keyword>
<evidence type="ECO:0000256" key="9">
    <source>
        <dbReference type="ARBA" id="ARBA00022801"/>
    </source>
</evidence>
<evidence type="ECO:0000256" key="8">
    <source>
        <dbReference type="ARBA" id="ARBA00017272"/>
    </source>
</evidence>
<keyword evidence="9" id="KW-0378">Hydrolase</keyword>
<comment type="caution">
    <text evidence="14">The sequence shown here is derived from an EMBL/GenBank/DDBJ whole genome shotgun (WGS) entry which is preliminary data.</text>
</comment>
<sequence>MKFSAAHFVAFPGFREPLHGHNYTAGCRAGGQMQADGYVIDFGVLKKAVRGVCKKLNNRTLLPARSDVMTIRQADPDHLEITCEGNLRMLLPAADCMVLPIMHTTAEELSEYIWEEIMRSAGGAELRQRGADWLEVSVSERVGQSASYRAAVSSFGSSKARPSRPPPRPCLSAGPLSAQSAEEETQPSVVNTQMVVEPPPLPEVPWTRARARPQLSEDVSPSAEAGFRQVLNATLGLEEASRPELRKTPFRAAKAFREMTCGCGQDPLEAVGEGIFEVEGARDLVAVRDIPFHSLCEHHLLPFSGTAHIAYLPQGRVLGLSKFARLLSVFARRPQIQERLTQQLAESIEQLLGPRAVAVSLEAQHSCMSHRGANVPASTRTLAIRGLEKTWETLSPLLFALCADILPRSILEPMCGDEALRAFTDDTAAVVVDYVNSLPVLSKMFYEFESISALARNIKQTLFIPVWSFACLQHVSTLIREMCPRWRDILVREFGKYLGFMIGLKDLAWQIARSCLGVSFTLIRTRAISWSTSQGAQATVHLISADYEALFDDLVSLELLPLDADRQQILPPLVRVLQQGMKSGADIKRRAKNFQSISDDLGFVFYELPFQVPEYFALITRALAVLEGIALAGDPEFDIFWAAYPFALTRARSILGSRRAAGLLSVAAARAAQQMSAEDRAALWHRASPGSSSE</sequence>
<dbReference type="Gene3D" id="3.30.479.10">
    <property type="entry name" value="6-pyruvoyl tetrahydropterin synthase/QueD"/>
    <property type="match status" value="1"/>
</dbReference>
<dbReference type="NCBIfam" id="NF006826">
    <property type="entry name" value="PRK09347.1-3"/>
    <property type="match status" value="1"/>
</dbReference>
<dbReference type="GO" id="GO:0005737">
    <property type="term" value="C:cytoplasm"/>
    <property type="evidence" value="ECO:0007669"/>
    <property type="project" value="TreeGrafter"/>
</dbReference>
<reference evidence="14" key="1">
    <citation type="submission" date="2021-02" db="EMBL/GenBank/DDBJ databases">
        <authorList>
            <person name="Dougan E. K."/>
            <person name="Rhodes N."/>
            <person name="Thang M."/>
            <person name="Chan C."/>
        </authorList>
    </citation>
    <scope>NUCLEOTIDE SEQUENCE</scope>
</reference>
<organism evidence="14 15">
    <name type="scientific">Polarella glacialis</name>
    <name type="common">Dinoflagellate</name>
    <dbReference type="NCBI Taxonomy" id="89957"/>
    <lineage>
        <taxon>Eukaryota</taxon>
        <taxon>Sar</taxon>
        <taxon>Alveolata</taxon>
        <taxon>Dinophyceae</taxon>
        <taxon>Suessiales</taxon>
        <taxon>Suessiaceae</taxon>
        <taxon>Polarella</taxon>
    </lineage>
</organism>
<feature type="region of interest" description="Disordered" evidence="12">
    <location>
        <begin position="154"/>
        <end position="205"/>
    </location>
</feature>
<evidence type="ECO:0000256" key="4">
    <source>
        <dbReference type="ARBA" id="ARBA00008085"/>
    </source>
</evidence>
<evidence type="ECO:0000256" key="12">
    <source>
        <dbReference type="SAM" id="MobiDB-lite"/>
    </source>
</evidence>
<dbReference type="Gene3D" id="3.30.1130.10">
    <property type="match status" value="1"/>
</dbReference>
<accession>A0A813HSW6</accession>
<feature type="domain" description="GTP cyclohydrolase I" evidence="13">
    <location>
        <begin position="227"/>
        <end position="390"/>
    </location>
</feature>
<dbReference type="PROSITE" id="PS00859">
    <property type="entry name" value="GTP_CYCLOHYDROL_1_1"/>
    <property type="match status" value="1"/>
</dbReference>
<dbReference type="EC" id="3.5.4.16" evidence="6"/>
<comment type="pathway">
    <text evidence="2">Cofactor biosynthesis; 7,8-dihydroneopterin triphosphate biosynthesis; 7,8-dihydroneopterin triphosphate from GTP: step 1/1.</text>
</comment>
<dbReference type="SUPFAM" id="SSF55620">
    <property type="entry name" value="Tetrahydrobiopterin biosynthesis enzymes-like"/>
    <property type="match status" value="2"/>
</dbReference>
<dbReference type="InterPro" id="IPR043133">
    <property type="entry name" value="GTP-CH-I_C/QueF"/>
</dbReference>
<evidence type="ECO:0000256" key="11">
    <source>
        <dbReference type="ARBA" id="ARBA00030854"/>
    </source>
</evidence>
<evidence type="ECO:0000313" key="15">
    <source>
        <dbReference type="Proteomes" id="UP000654075"/>
    </source>
</evidence>
<dbReference type="InterPro" id="IPR018234">
    <property type="entry name" value="GTP_CycHdrlase_I_CS"/>
</dbReference>
<dbReference type="Gene3D" id="1.10.286.10">
    <property type="match status" value="1"/>
</dbReference>
<dbReference type="PANTHER" id="PTHR11109:SF7">
    <property type="entry name" value="GTP CYCLOHYDROLASE 1"/>
    <property type="match status" value="1"/>
</dbReference>
<dbReference type="OrthoDB" id="14045at2759"/>
<proteinExistence type="inferred from homology"/>
<dbReference type="PANTHER" id="PTHR11109">
    <property type="entry name" value="GTP CYCLOHYDROLASE I"/>
    <property type="match status" value="1"/>
</dbReference>
<dbReference type="Pfam" id="PF01242">
    <property type="entry name" value="PTPS"/>
    <property type="match status" value="1"/>
</dbReference>
<dbReference type="GO" id="GO:0008270">
    <property type="term" value="F:zinc ion binding"/>
    <property type="evidence" value="ECO:0007669"/>
    <property type="project" value="TreeGrafter"/>
</dbReference>
<dbReference type="UniPathway" id="UPA00849">
    <property type="reaction ID" value="UER00819"/>
</dbReference>
<dbReference type="Proteomes" id="UP000654075">
    <property type="component" value="Unassembled WGS sequence"/>
</dbReference>
<dbReference type="InterPro" id="IPR020602">
    <property type="entry name" value="GTP_CycHdrlase_I_dom"/>
</dbReference>
<dbReference type="GO" id="GO:0046654">
    <property type="term" value="P:tetrahydrofolate biosynthetic process"/>
    <property type="evidence" value="ECO:0007669"/>
    <property type="project" value="InterPro"/>
</dbReference>
<dbReference type="GO" id="GO:0006729">
    <property type="term" value="P:tetrahydrobiopterin biosynthetic process"/>
    <property type="evidence" value="ECO:0007669"/>
    <property type="project" value="UniProtKB-UniPathway"/>
</dbReference>
<dbReference type="InterPro" id="IPR007115">
    <property type="entry name" value="6-PTP_synth/QueD"/>
</dbReference>
<dbReference type="GO" id="GO:0005525">
    <property type="term" value="F:GTP binding"/>
    <property type="evidence" value="ECO:0007669"/>
    <property type="project" value="TreeGrafter"/>
</dbReference>
<evidence type="ECO:0000259" key="13">
    <source>
        <dbReference type="Pfam" id="PF01227"/>
    </source>
</evidence>
<comment type="similarity">
    <text evidence="5">Belongs to the PTPS family.</text>
</comment>
<dbReference type="EMBL" id="CAJNNV010032647">
    <property type="protein sequence ID" value="CAE8640599.1"/>
    <property type="molecule type" value="Genomic_DNA"/>
</dbReference>
<evidence type="ECO:0000256" key="1">
    <source>
        <dbReference type="ARBA" id="ARBA00001052"/>
    </source>
</evidence>
<dbReference type="InterPro" id="IPR038418">
    <property type="entry name" value="6-PTP_synth/QueD_sf"/>
</dbReference>
<evidence type="ECO:0000256" key="3">
    <source>
        <dbReference type="ARBA" id="ARBA00005126"/>
    </source>
</evidence>
<dbReference type="AlphaFoldDB" id="A0A813HSW6"/>
<dbReference type="InterPro" id="IPR001474">
    <property type="entry name" value="GTP_CycHdrlase_I"/>
</dbReference>
<name>A0A813HSW6_POLGL</name>
<gene>
    <name evidence="14" type="ORF">PGLA1383_LOCUS55416</name>
</gene>
<dbReference type="GO" id="GO:0003874">
    <property type="term" value="F:6-pyruvoyltetrahydropterin synthase activity"/>
    <property type="evidence" value="ECO:0007669"/>
    <property type="project" value="UniProtKB-EC"/>
</dbReference>
<evidence type="ECO:0000256" key="6">
    <source>
        <dbReference type="ARBA" id="ARBA00012715"/>
    </source>
</evidence>